<name>A0AAV6I7N6_9ERIC</name>
<organism evidence="1 2">
    <name type="scientific">Rhododendron griersonianum</name>
    <dbReference type="NCBI Taxonomy" id="479676"/>
    <lineage>
        <taxon>Eukaryota</taxon>
        <taxon>Viridiplantae</taxon>
        <taxon>Streptophyta</taxon>
        <taxon>Embryophyta</taxon>
        <taxon>Tracheophyta</taxon>
        <taxon>Spermatophyta</taxon>
        <taxon>Magnoliopsida</taxon>
        <taxon>eudicotyledons</taxon>
        <taxon>Gunneridae</taxon>
        <taxon>Pentapetalae</taxon>
        <taxon>asterids</taxon>
        <taxon>Ericales</taxon>
        <taxon>Ericaceae</taxon>
        <taxon>Ericoideae</taxon>
        <taxon>Rhodoreae</taxon>
        <taxon>Rhododendron</taxon>
    </lineage>
</organism>
<dbReference type="EMBL" id="JACTNZ010000011">
    <property type="protein sequence ID" value="KAG5524566.1"/>
    <property type="molecule type" value="Genomic_DNA"/>
</dbReference>
<evidence type="ECO:0000313" key="1">
    <source>
        <dbReference type="EMBL" id="KAG5524566.1"/>
    </source>
</evidence>
<evidence type="ECO:0000313" key="2">
    <source>
        <dbReference type="Proteomes" id="UP000823749"/>
    </source>
</evidence>
<proteinExistence type="predicted"/>
<keyword evidence="2" id="KW-1185">Reference proteome</keyword>
<sequence>MESFCHVTRTTTSTCPYELRQTLVEVRRTLRGPEATEASIAGPSLDCYSSRYTRCRHHDRT</sequence>
<accession>A0AAV6I7N6</accession>
<dbReference type="AlphaFoldDB" id="A0AAV6I7N6"/>
<gene>
    <name evidence="1" type="ORF">RHGRI_031286</name>
</gene>
<comment type="caution">
    <text evidence="1">The sequence shown here is derived from an EMBL/GenBank/DDBJ whole genome shotgun (WGS) entry which is preliminary data.</text>
</comment>
<dbReference type="Proteomes" id="UP000823749">
    <property type="component" value="Chromosome 11"/>
</dbReference>
<protein>
    <submittedName>
        <fullName evidence="1">Uncharacterized protein</fullName>
    </submittedName>
</protein>
<reference evidence="1" key="1">
    <citation type="submission" date="2020-08" db="EMBL/GenBank/DDBJ databases">
        <title>Plant Genome Project.</title>
        <authorList>
            <person name="Zhang R.-G."/>
        </authorList>
    </citation>
    <scope>NUCLEOTIDE SEQUENCE</scope>
    <source>
        <strain evidence="1">WSP0</strain>
        <tissue evidence="1">Leaf</tissue>
    </source>
</reference>